<gene>
    <name evidence="1" type="primary">KEX2_17</name>
    <name evidence="1" type="ORF">DSO57_1014410</name>
</gene>
<sequence length="456" mass="50420">MKTSRIITWPKAPTISIRKATTQSQRMKRMTHGTACAGLIAAKPNGVCGVGVAYRAKISAIRLIAKSTTDQEMAKALQYRNDINDIYSCSWGPKDDKTHVHGISDTVKGAFFNSTHKGRDGKGSIYVFAAGNEAKDQDNCSFNVYSNLIETITVGAIDRDDIKSDYSEWCTSLLISTYSSQDRKSAIYTTSKTSDKCRDDFGGTSAAAPQVAGVIALGLEARPDLTWRDVQNVLIQSAVTVQEDHSSWETTHSGRPYSPFYGYGKIDASRFVDLAKSISLLGPQTKYMSPIQDVAKTIPYSQSGLGSYIYVSKEDLKAVKLERLEHVTVTVKILHNRVADLFIDLVSPNNIRSPLVVSRQNDKSTSGFQDSTFLTLKHWHEPAVGNWSLWVYDLDQPSTQGQFVSWELTLYGESPAGLTALEIFIIVISCLGTLLLIAGAIYTYIRYFRKKQTPDT</sequence>
<dbReference type="EC" id="3.4.21.61" evidence="1"/>
<protein>
    <submittedName>
        <fullName evidence="1">Pheromone processing endoprotease</fullName>
        <ecNumber evidence="1">3.4.21.61</ecNumber>
    </submittedName>
</protein>
<keyword evidence="1" id="KW-0378">Hydrolase</keyword>
<accession>A0ACC2UET1</accession>
<comment type="caution">
    <text evidence="1">The sequence shown here is derived from an EMBL/GenBank/DDBJ whole genome shotgun (WGS) entry which is preliminary data.</text>
</comment>
<reference evidence="1" key="1">
    <citation type="submission" date="2022-04" db="EMBL/GenBank/DDBJ databases">
        <title>Genome of the entomopathogenic fungus Entomophthora muscae.</title>
        <authorList>
            <person name="Elya C."/>
            <person name="Lovett B.R."/>
            <person name="Lee E."/>
            <person name="Macias A.M."/>
            <person name="Hajek A.E."/>
            <person name="De Bivort B.L."/>
            <person name="Kasson M.T."/>
            <person name="De Fine Licht H.H."/>
            <person name="Stajich J.E."/>
        </authorList>
    </citation>
    <scope>NUCLEOTIDE SEQUENCE</scope>
    <source>
        <strain evidence="1">Berkeley</strain>
    </source>
</reference>
<evidence type="ECO:0000313" key="2">
    <source>
        <dbReference type="Proteomes" id="UP001165960"/>
    </source>
</evidence>
<dbReference type="Proteomes" id="UP001165960">
    <property type="component" value="Unassembled WGS sequence"/>
</dbReference>
<organism evidence="1 2">
    <name type="scientific">Entomophthora muscae</name>
    <dbReference type="NCBI Taxonomy" id="34485"/>
    <lineage>
        <taxon>Eukaryota</taxon>
        <taxon>Fungi</taxon>
        <taxon>Fungi incertae sedis</taxon>
        <taxon>Zoopagomycota</taxon>
        <taxon>Entomophthoromycotina</taxon>
        <taxon>Entomophthoromycetes</taxon>
        <taxon>Entomophthorales</taxon>
        <taxon>Entomophthoraceae</taxon>
        <taxon>Entomophthora</taxon>
    </lineage>
</organism>
<proteinExistence type="predicted"/>
<dbReference type="EMBL" id="QTSX02000765">
    <property type="protein sequence ID" value="KAJ9085402.1"/>
    <property type="molecule type" value="Genomic_DNA"/>
</dbReference>
<name>A0ACC2UET1_9FUNG</name>
<evidence type="ECO:0000313" key="1">
    <source>
        <dbReference type="EMBL" id="KAJ9085402.1"/>
    </source>
</evidence>
<keyword evidence="2" id="KW-1185">Reference proteome</keyword>